<evidence type="ECO:0000256" key="1">
    <source>
        <dbReference type="ARBA" id="ARBA00005842"/>
    </source>
</evidence>
<reference evidence="5 6" key="1">
    <citation type="submission" date="2017-09" db="EMBL/GenBank/DDBJ databases">
        <title>Depth-based differentiation of microbial function through sediment-hosted aquifers and enrichment of novel symbionts in the deep terrestrial subsurface.</title>
        <authorList>
            <person name="Probst A.J."/>
            <person name="Ladd B."/>
            <person name="Jarett J.K."/>
            <person name="Geller-Mcgrath D.E."/>
            <person name="Sieber C.M."/>
            <person name="Emerson J.B."/>
            <person name="Anantharaman K."/>
            <person name="Thomas B.C."/>
            <person name="Malmstrom R."/>
            <person name="Stieglmeier M."/>
            <person name="Klingl A."/>
            <person name="Woyke T."/>
            <person name="Ryan C.M."/>
            <person name="Banfield J.F."/>
        </authorList>
    </citation>
    <scope>NUCLEOTIDE SEQUENCE [LARGE SCALE GENOMIC DNA]</scope>
    <source>
        <strain evidence="5">CG15_BIG_FIL_POST_REV_8_21_14_020_45_12</strain>
    </source>
</reference>
<evidence type="ECO:0000313" key="6">
    <source>
        <dbReference type="Proteomes" id="UP000230292"/>
    </source>
</evidence>
<dbReference type="GO" id="GO:0005524">
    <property type="term" value="F:ATP binding"/>
    <property type="evidence" value="ECO:0007669"/>
    <property type="project" value="UniProtKB-KW"/>
</dbReference>
<proteinExistence type="inferred from homology"/>
<sequence length="167" mass="18338">MSGKKQRKNNVTVLVGPTSSGKTMLALQLCRKTGGQIISADSRQVYKYADVGTGKAPINTKVEIIKGGDCWVVDGVKIWGYDLISPEKEFSVVDFYNFAREKIDVLIKAEIPTVLVGGTGFYIDVICGRIKIDSGASSPEVRESLSKLPLDELLKQLKNLNPKVYKE</sequence>
<dbReference type="PANTHER" id="PTHR11088:SF60">
    <property type="entry name" value="TRNA DIMETHYLALLYLTRANSFERASE"/>
    <property type="match status" value="1"/>
</dbReference>
<evidence type="ECO:0000256" key="4">
    <source>
        <dbReference type="ARBA" id="ARBA00022840"/>
    </source>
</evidence>
<keyword evidence="3" id="KW-0547">Nucleotide-binding</keyword>
<keyword evidence="2" id="KW-0808">Transferase</keyword>
<dbReference type="SUPFAM" id="SSF52540">
    <property type="entry name" value="P-loop containing nucleoside triphosphate hydrolases"/>
    <property type="match status" value="1"/>
</dbReference>
<name>A0A2M7H416_9BACT</name>
<dbReference type="AlphaFoldDB" id="A0A2M7H416"/>
<gene>
    <name evidence="5" type="ORF">COW24_02610</name>
</gene>
<protein>
    <recommendedName>
        <fullName evidence="7">tRNA (Adenosine(37)-N6)-dimethylallyltransferase MiaA</fullName>
    </recommendedName>
</protein>
<evidence type="ECO:0000256" key="2">
    <source>
        <dbReference type="ARBA" id="ARBA00022679"/>
    </source>
</evidence>
<dbReference type="EMBL" id="PFGC01000034">
    <property type="protein sequence ID" value="PIW36961.1"/>
    <property type="molecule type" value="Genomic_DNA"/>
</dbReference>
<feature type="non-terminal residue" evidence="5">
    <location>
        <position position="167"/>
    </location>
</feature>
<dbReference type="Proteomes" id="UP000230292">
    <property type="component" value="Unassembled WGS sequence"/>
</dbReference>
<dbReference type="PANTHER" id="PTHR11088">
    <property type="entry name" value="TRNA DIMETHYLALLYLTRANSFERASE"/>
    <property type="match status" value="1"/>
</dbReference>
<keyword evidence="4" id="KW-0067">ATP-binding</keyword>
<comment type="caution">
    <text evidence="5">The sequence shown here is derived from an EMBL/GenBank/DDBJ whole genome shotgun (WGS) entry which is preliminary data.</text>
</comment>
<dbReference type="Gene3D" id="3.40.50.300">
    <property type="entry name" value="P-loop containing nucleotide triphosphate hydrolases"/>
    <property type="match status" value="1"/>
</dbReference>
<evidence type="ECO:0000256" key="3">
    <source>
        <dbReference type="ARBA" id="ARBA00022741"/>
    </source>
</evidence>
<dbReference type="InterPro" id="IPR027417">
    <property type="entry name" value="P-loop_NTPase"/>
</dbReference>
<comment type="similarity">
    <text evidence="1">Belongs to the IPP transferase family.</text>
</comment>
<evidence type="ECO:0008006" key="7">
    <source>
        <dbReference type="Google" id="ProtNLM"/>
    </source>
</evidence>
<evidence type="ECO:0000313" key="5">
    <source>
        <dbReference type="EMBL" id="PIW36961.1"/>
    </source>
</evidence>
<dbReference type="Pfam" id="PF01715">
    <property type="entry name" value="IPPT"/>
    <property type="match status" value="1"/>
</dbReference>
<dbReference type="GO" id="GO:0052381">
    <property type="term" value="F:tRNA dimethylallyltransferase activity"/>
    <property type="evidence" value="ECO:0007669"/>
    <property type="project" value="TreeGrafter"/>
</dbReference>
<accession>A0A2M7H416</accession>
<dbReference type="GO" id="GO:0006400">
    <property type="term" value="P:tRNA modification"/>
    <property type="evidence" value="ECO:0007669"/>
    <property type="project" value="TreeGrafter"/>
</dbReference>
<organism evidence="5 6">
    <name type="scientific">Candidatus Kerfeldbacteria bacterium CG15_BIG_FIL_POST_REV_8_21_14_020_45_12</name>
    <dbReference type="NCBI Taxonomy" id="2014247"/>
    <lineage>
        <taxon>Bacteria</taxon>
        <taxon>Candidatus Kerfeldiibacteriota</taxon>
    </lineage>
</organism>
<dbReference type="InterPro" id="IPR039657">
    <property type="entry name" value="Dimethylallyltransferase"/>
</dbReference>